<reference evidence="10" key="1">
    <citation type="journal article" date="2014" name="PLoS ONE">
        <title>Transcriptome-Based Identification of ABC Transporters in the Western Tarnished Plant Bug Lygus hesperus.</title>
        <authorList>
            <person name="Hull J.J."/>
            <person name="Chaney K."/>
            <person name="Geib S.M."/>
            <person name="Fabrick J.A."/>
            <person name="Brent C.S."/>
            <person name="Walsh D."/>
            <person name="Lavine L.C."/>
        </authorList>
    </citation>
    <scope>NUCLEOTIDE SEQUENCE</scope>
</reference>
<reference evidence="10" key="2">
    <citation type="submission" date="2014-07" db="EMBL/GenBank/DDBJ databases">
        <authorList>
            <person name="Hull J."/>
        </authorList>
    </citation>
    <scope>NUCLEOTIDE SEQUENCE</scope>
</reference>
<dbReference type="Pfam" id="PF00169">
    <property type="entry name" value="PH"/>
    <property type="match status" value="1"/>
</dbReference>
<dbReference type="PANTHER" id="PTHR10972">
    <property type="entry name" value="OXYSTEROL-BINDING PROTEIN-RELATED"/>
    <property type="match status" value="1"/>
</dbReference>
<dbReference type="GO" id="GO:0005886">
    <property type="term" value="C:plasma membrane"/>
    <property type="evidence" value="ECO:0007669"/>
    <property type="project" value="TreeGrafter"/>
</dbReference>
<keyword evidence="2 7" id="KW-0813">Transport</keyword>
<dbReference type="Pfam" id="PF01237">
    <property type="entry name" value="Oxysterol_BP"/>
    <property type="match status" value="1"/>
</dbReference>
<organism evidence="10">
    <name type="scientific">Lygus hesperus</name>
    <name type="common">Western plant bug</name>
    <dbReference type="NCBI Taxonomy" id="30085"/>
    <lineage>
        <taxon>Eukaryota</taxon>
        <taxon>Metazoa</taxon>
        <taxon>Ecdysozoa</taxon>
        <taxon>Arthropoda</taxon>
        <taxon>Hexapoda</taxon>
        <taxon>Insecta</taxon>
        <taxon>Pterygota</taxon>
        <taxon>Neoptera</taxon>
        <taxon>Paraneoptera</taxon>
        <taxon>Hemiptera</taxon>
        <taxon>Heteroptera</taxon>
        <taxon>Panheteroptera</taxon>
        <taxon>Cimicomorpha</taxon>
        <taxon>Miridae</taxon>
        <taxon>Mirini</taxon>
        <taxon>Lygus</taxon>
    </lineage>
</organism>
<dbReference type="Gene3D" id="2.40.160.120">
    <property type="match status" value="1"/>
</dbReference>
<comment type="similarity">
    <text evidence="1 6">Belongs to the OSBP family.</text>
</comment>
<dbReference type="GO" id="GO:0005829">
    <property type="term" value="C:cytosol"/>
    <property type="evidence" value="ECO:0007669"/>
    <property type="project" value="TreeGrafter"/>
</dbReference>
<dbReference type="SUPFAM" id="SSF144000">
    <property type="entry name" value="Oxysterol-binding protein-like"/>
    <property type="match status" value="1"/>
</dbReference>
<proteinExistence type="inferred from homology"/>
<dbReference type="InterPro" id="IPR037239">
    <property type="entry name" value="OSBP_sf"/>
</dbReference>
<dbReference type="EMBL" id="GBHO01000426">
    <property type="protein sequence ID" value="JAG43178.1"/>
    <property type="molecule type" value="Transcribed_RNA"/>
</dbReference>
<dbReference type="SUPFAM" id="SSF50729">
    <property type="entry name" value="PH domain-like"/>
    <property type="match status" value="1"/>
</dbReference>
<keyword evidence="4 7" id="KW-0445">Lipid transport</keyword>
<evidence type="ECO:0000256" key="7">
    <source>
        <dbReference type="RuleBase" id="RU003845"/>
    </source>
</evidence>
<dbReference type="FunFam" id="2.40.160.120:FF:000001">
    <property type="entry name" value="Oxysterol-binding protein"/>
    <property type="match status" value="1"/>
</dbReference>
<evidence type="ECO:0000256" key="8">
    <source>
        <dbReference type="SAM" id="MobiDB-lite"/>
    </source>
</evidence>
<dbReference type="GO" id="GO:0032934">
    <property type="term" value="F:sterol binding"/>
    <property type="evidence" value="ECO:0007669"/>
    <property type="project" value="TreeGrafter"/>
</dbReference>
<gene>
    <name evidence="10" type="primary">Osbp</name>
    <name evidence="10" type="ORF">CM83_98798</name>
</gene>
<dbReference type="InterPro" id="IPR001849">
    <property type="entry name" value="PH_domain"/>
</dbReference>
<evidence type="ECO:0000313" key="10">
    <source>
        <dbReference type="EMBL" id="JAG43178.1"/>
    </source>
</evidence>
<evidence type="ECO:0000256" key="4">
    <source>
        <dbReference type="ARBA" id="ARBA00023055"/>
    </source>
</evidence>
<dbReference type="SMART" id="SM00233">
    <property type="entry name" value="PH"/>
    <property type="match status" value="1"/>
</dbReference>
<dbReference type="GO" id="GO:0097038">
    <property type="term" value="C:perinuclear endoplasmic reticulum"/>
    <property type="evidence" value="ECO:0007669"/>
    <property type="project" value="TreeGrafter"/>
</dbReference>
<evidence type="ECO:0000256" key="5">
    <source>
        <dbReference type="ARBA" id="ARBA00023121"/>
    </source>
</evidence>
<evidence type="ECO:0000256" key="3">
    <source>
        <dbReference type="ARBA" id="ARBA00022553"/>
    </source>
</evidence>
<accession>A0A0A9ZHD6</accession>
<dbReference type="PANTHER" id="PTHR10972:SF205">
    <property type="entry name" value="OXYSTEROL-BINDING PROTEIN 1"/>
    <property type="match status" value="1"/>
</dbReference>
<dbReference type="Gene3D" id="2.30.29.30">
    <property type="entry name" value="Pleckstrin-homology domain (PH domain)/Phosphotyrosine-binding domain (PTB)"/>
    <property type="match status" value="1"/>
</dbReference>
<evidence type="ECO:0000256" key="1">
    <source>
        <dbReference type="ARBA" id="ARBA00008842"/>
    </source>
</evidence>
<name>A0A0A9ZHD6_LYGHE</name>
<dbReference type="InterPro" id="IPR011993">
    <property type="entry name" value="PH-like_dom_sf"/>
</dbReference>
<keyword evidence="5" id="KW-0446">Lipid-binding</keyword>
<dbReference type="GO" id="GO:0120009">
    <property type="term" value="P:intermembrane lipid transfer"/>
    <property type="evidence" value="ECO:0007669"/>
    <property type="project" value="UniProtKB-ARBA"/>
</dbReference>
<dbReference type="PROSITE" id="PS50003">
    <property type="entry name" value="PH_DOMAIN"/>
    <property type="match status" value="1"/>
</dbReference>
<protein>
    <recommendedName>
        <fullName evidence="7">Oxysterol-binding protein</fullName>
    </recommendedName>
</protein>
<evidence type="ECO:0000259" key="9">
    <source>
        <dbReference type="PROSITE" id="PS50003"/>
    </source>
</evidence>
<dbReference type="InterPro" id="IPR000648">
    <property type="entry name" value="Oxysterol-bd"/>
</dbReference>
<evidence type="ECO:0000256" key="6">
    <source>
        <dbReference type="RuleBase" id="RU003844"/>
    </source>
</evidence>
<feature type="region of interest" description="Disordered" evidence="8">
    <location>
        <begin position="255"/>
        <end position="278"/>
    </location>
</feature>
<dbReference type="InterPro" id="IPR018494">
    <property type="entry name" value="Oxysterol-bd_CS"/>
</dbReference>
<evidence type="ECO:0000256" key="2">
    <source>
        <dbReference type="ARBA" id="ARBA00022448"/>
    </source>
</evidence>
<dbReference type="AlphaFoldDB" id="A0A0A9ZHD6"/>
<keyword evidence="3" id="KW-0597">Phosphoprotein</keyword>
<dbReference type="PROSITE" id="PS01013">
    <property type="entry name" value="OSBP"/>
    <property type="match status" value="1"/>
</dbReference>
<feature type="domain" description="PH" evidence="9">
    <location>
        <begin position="9"/>
        <end position="100"/>
    </location>
</feature>
<sequence>MEQKGTLQHPEMSGWLFKWTNYLRGYEKRWFILSNGYLSYYRNQEEMDHTCRGTLSLQGAVVHYDDSNNFVISNGETFHVRAMNEQDKRKWVDALVLARDLSTGSSSEININDEPSIPLIIAELSRKEEDVKACHEMVSRHGQELQETISKMKSIIANSSDYSKELEERMEMFCSSTSVMIKACADYKDLMKVVDIITKFPKQASDSKHPVRITSSDDDSQVYYDCEDAEPTPGTSHSFVDNTRVHMFSAVVSDKDAQAGPSKSSSRRQRVPDRPPVPMNIWNTLKNAVNKDMSKMALPVTFSEPLSALQRLTEDFEYSDILDKASNLDDPGEQLAYVAGFAVSAYSNSSNRVTKPFNPLLGETFECDRTEDKGWKSIAEQVSHHPPLSAVHCEGQQWECWQEQSMITKFRGQYLQIIPVGEVHVKFRTGRRYAWKKVTTNIRNIIFGKLYVDHEGEMEVKCHTTGFKCKITFILP</sequence>
<feature type="non-terminal residue" evidence="10">
    <location>
        <position position="476"/>
    </location>
</feature>